<evidence type="ECO:0000313" key="3">
    <source>
        <dbReference type="Proteomes" id="UP000009071"/>
    </source>
</evidence>
<accession>C4XP76</accession>
<dbReference type="HOGENOM" id="CLU_682814_0_0_7"/>
<dbReference type="Gene3D" id="1.10.287.1490">
    <property type="match status" value="1"/>
</dbReference>
<dbReference type="KEGG" id="dma:DMR_40900"/>
<dbReference type="AlphaFoldDB" id="C4XP76"/>
<keyword evidence="1" id="KW-0175">Coiled coil</keyword>
<reference evidence="2 3" key="1">
    <citation type="journal article" date="2009" name="Genome Res.">
        <title>Whole genome sequence of Desulfovibrio magneticus strain RS-1 revealed common gene clusters in magnetotactic bacteria.</title>
        <authorList>
            <person name="Nakazawa H."/>
            <person name="Arakaki A."/>
            <person name="Narita-Yamada S."/>
            <person name="Yashiro I."/>
            <person name="Jinno K."/>
            <person name="Aoki N."/>
            <person name="Tsuruyama A."/>
            <person name="Okamura Y."/>
            <person name="Tanikawa S."/>
            <person name="Fujita N."/>
            <person name="Takeyama H."/>
            <person name="Matsunaga T."/>
        </authorList>
    </citation>
    <scope>NUCLEOTIDE SEQUENCE [LARGE SCALE GENOMIC DNA]</scope>
    <source>
        <strain evidence="3">ATCC 700980 / DSM 13731 / RS-1</strain>
    </source>
</reference>
<dbReference type="RefSeq" id="WP_015862710.1">
    <property type="nucleotide sequence ID" value="NC_012796.1"/>
</dbReference>
<sequence>MKKQWTQRPEVGQRFRHILEDVGTQLQARNDGALYTPQIWQLQRDLEYVKDQIEVAQARRGEVLGDVASLEPEVAQLEERNTAIREQKAALAAQLEALDQSLAGMGAGLRALEEESARLEREHGEVLDLLREKETLLDDLRRRESEYAPLAASLQAKASRLEDELQVAASTRDIIAGLVPAQLDQGVVQGIQQEMQVRLDVYMSDMREDIDRIDRSLAALAAQWDALGQEKDRLALRRQELAEETLALGDVPDDRSAEALEQEILAAQNASAQFAGQRDEARDAQAGLDGGLDALDAALAVREAEALAARQRQATLDQRLADLLQGAGYEQALAAFEAQRQAQEEKARCNALVLDQGGALLKRLAQLRDEAVGERDALGRIIVEFETCSAALLAVNPADRPAA</sequence>
<feature type="coiled-coil region" evidence="1">
    <location>
        <begin position="74"/>
        <end position="171"/>
    </location>
</feature>
<dbReference type="EMBL" id="AP010904">
    <property type="protein sequence ID" value="BAH77581.1"/>
    <property type="molecule type" value="Genomic_DNA"/>
</dbReference>
<keyword evidence="3" id="KW-1185">Reference proteome</keyword>
<gene>
    <name evidence="2" type="ordered locus">DMR_40900</name>
</gene>
<evidence type="ECO:0000313" key="2">
    <source>
        <dbReference type="EMBL" id="BAH77581.1"/>
    </source>
</evidence>
<dbReference type="Proteomes" id="UP000009071">
    <property type="component" value="Chromosome"/>
</dbReference>
<evidence type="ECO:0000256" key="1">
    <source>
        <dbReference type="SAM" id="Coils"/>
    </source>
</evidence>
<protein>
    <submittedName>
        <fullName evidence="2">Uncharacterized protein</fullName>
    </submittedName>
</protein>
<name>C4XP76_SOLM1</name>
<dbReference type="STRING" id="573370.DMR_40900"/>
<proteinExistence type="predicted"/>
<organism evidence="2 3">
    <name type="scientific">Solidesulfovibrio magneticus (strain ATCC 700980 / DSM 13731 / RS-1)</name>
    <name type="common">Desulfovibrio magneticus</name>
    <dbReference type="NCBI Taxonomy" id="573370"/>
    <lineage>
        <taxon>Bacteria</taxon>
        <taxon>Pseudomonadati</taxon>
        <taxon>Thermodesulfobacteriota</taxon>
        <taxon>Desulfovibrionia</taxon>
        <taxon>Desulfovibrionales</taxon>
        <taxon>Desulfovibrionaceae</taxon>
        <taxon>Solidesulfovibrio</taxon>
    </lineage>
</organism>